<dbReference type="InterPro" id="IPR012674">
    <property type="entry name" value="Calycin"/>
</dbReference>
<feature type="domain" description="Lipocalin/cytosolic fatty-acid binding" evidence="4">
    <location>
        <begin position="50"/>
        <end position="171"/>
    </location>
</feature>
<dbReference type="PANTHER" id="PTHR10612:SF34">
    <property type="entry name" value="APOLIPOPROTEIN D"/>
    <property type="match status" value="1"/>
</dbReference>
<reference evidence="5" key="1">
    <citation type="submission" date="2024-04" db="UniProtKB">
        <authorList>
            <consortium name="EnsemblMetazoa"/>
        </authorList>
    </citation>
    <scope>IDENTIFICATION</scope>
    <source>
        <strain evidence="5">EBRO</strain>
    </source>
</reference>
<evidence type="ECO:0000259" key="4">
    <source>
        <dbReference type="Pfam" id="PF00061"/>
    </source>
</evidence>
<organism evidence="5 6">
    <name type="scientific">Anopheles atroparvus</name>
    <name type="common">European mosquito</name>
    <dbReference type="NCBI Taxonomy" id="41427"/>
    <lineage>
        <taxon>Eukaryota</taxon>
        <taxon>Metazoa</taxon>
        <taxon>Ecdysozoa</taxon>
        <taxon>Arthropoda</taxon>
        <taxon>Hexapoda</taxon>
        <taxon>Insecta</taxon>
        <taxon>Pterygota</taxon>
        <taxon>Neoptera</taxon>
        <taxon>Endopterygota</taxon>
        <taxon>Diptera</taxon>
        <taxon>Nematocera</taxon>
        <taxon>Culicoidea</taxon>
        <taxon>Culicidae</taxon>
        <taxon>Anophelinae</taxon>
        <taxon>Anopheles</taxon>
    </lineage>
</organism>
<dbReference type="SUPFAM" id="SSF50814">
    <property type="entry name" value="Lipocalins"/>
    <property type="match status" value="1"/>
</dbReference>
<dbReference type="GO" id="GO:0000302">
    <property type="term" value="P:response to reactive oxygen species"/>
    <property type="evidence" value="ECO:0007669"/>
    <property type="project" value="TreeGrafter"/>
</dbReference>
<comment type="similarity">
    <text evidence="1 3">Belongs to the calycin superfamily. Lipocalin family.</text>
</comment>
<dbReference type="InterPro" id="IPR022271">
    <property type="entry name" value="Lipocalin_ApoD"/>
</dbReference>
<dbReference type="PRINTS" id="PR01273">
    <property type="entry name" value="INVTBRTCOLOR"/>
</dbReference>
<feature type="chain" id="PRO_5042319484" description="Lipocalin/cytosolic fatty-acid binding domain-containing protein" evidence="3">
    <location>
        <begin position="23"/>
        <end position="221"/>
    </location>
</feature>
<dbReference type="AlphaFoldDB" id="A0AAG5D171"/>
<dbReference type="EnsemblMetazoa" id="ENSAATROPT004611">
    <property type="protein sequence ID" value="ENSAATROPP004418"/>
    <property type="gene ID" value="ENSAATROPG003667"/>
</dbReference>
<accession>A0AAG5D171</accession>
<evidence type="ECO:0000256" key="1">
    <source>
        <dbReference type="ARBA" id="ARBA00006889"/>
    </source>
</evidence>
<feature type="signal peptide" evidence="3">
    <location>
        <begin position="1"/>
        <end position="22"/>
    </location>
</feature>
<dbReference type="Proteomes" id="UP000075880">
    <property type="component" value="Unassembled WGS sequence"/>
</dbReference>
<dbReference type="InterPro" id="IPR000566">
    <property type="entry name" value="Lipocln_cytosolic_FA-bd_dom"/>
</dbReference>
<dbReference type="InterPro" id="IPR003057">
    <property type="entry name" value="Invtbrt_color"/>
</dbReference>
<dbReference type="GO" id="GO:0005737">
    <property type="term" value="C:cytoplasm"/>
    <property type="evidence" value="ECO:0007669"/>
    <property type="project" value="TreeGrafter"/>
</dbReference>
<keyword evidence="6" id="KW-1185">Reference proteome</keyword>
<dbReference type="Pfam" id="PF00061">
    <property type="entry name" value="Lipocalin"/>
    <property type="match status" value="1"/>
</dbReference>
<protein>
    <recommendedName>
        <fullName evidence="4">Lipocalin/cytosolic fatty-acid binding domain-containing protein</fullName>
    </recommendedName>
</protein>
<sequence>MFSASIYTVLLTVFIGSWQVEGFVVKDGNCSIMSTKVPYVKNFQIEKYLGVWYERERYEQPYERNQECVTTEYRSSQPVGMLEVKTRGLLPTNETFQAFSSIGTFSEEPSENGEWNAKLNMSFGAGWNDTIYYIVDTDYGNYAIVYSCTSFPETDQSVEGYWLLSRTRKPITDPTVLDRVTKLRSTYFELSHMRATNQTEALCPSESTLPPAPSSVILPPV</sequence>
<dbReference type="GO" id="GO:0006629">
    <property type="term" value="P:lipid metabolic process"/>
    <property type="evidence" value="ECO:0007669"/>
    <property type="project" value="TreeGrafter"/>
</dbReference>
<evidence type="ECO:0000256" key="2">
    <source>
        <dbReference type="ARBA" id="ARBA00023157"/>
    </source>
</evidence>
<dbReference type="Gene3D" id="2.40.128.20">
    <property type="match status" value="1"/>
</dbReference>
<evidence type="ECO:0000313" key="5">
    <source>
        <dbReference type="EnsemblMetazoa" id="ENSAATROPP004418"/>
    </source>
</evidence>
<evidence type="ECO:0000313" key="6">
    <source>
        <dbReference type="Proteomes" id="UP000075880"/>
    </source>
</evidence>
<proteinExistence type="inferred from homology"/>
<dbReference type="PANTHER" id="PTHR10612">
    <property type="entry name" value="APOLIPOPROTEIN D"/>
    <property type="match status" value="1"/>
</dbReference>
<dbReference type="PIRSF" id="PIRSF036893">
    <property type="entry name" value="Lipocalin_ApoD"/>
    <property type="match status" value="1"/>
</dbReference>
<keyword evidence="2" id="KW-1015">Disulfide bond</keyword>
<dbReference type="GO" id="GO:0031409">
    <property type="term" value="F:pigment binding"/>
    <property type="evidence" value="ECO:0007669"/>
    <property type="project" value="InterPro"/>
</dbReference>
<evidence type="ECO:0000256" key="3">
    <source>
        <dbReference type="PIRNR" id="PIRNR036893"/>
    </source>
</evidence>
<keyword evidence="3" id="KW-0732">Signal</keyword>
<name>A0AAG5D171_ANOAO</name>